<dbReference type="GO" id="GO:0004674">
    <property type="term" value="F:protein serine/threonine kinase activity"/>
    <property type="evidence" value="ECO:0007669"/>
    <property type="project" value="UniProtKB-KW"/>
</dbReference>
<dbReference type="RefSeq" id="WP_163067194.1">
    <property type="nucleotide sequence ID" value="NZ_CP048649.1"/>
</dbReference>
<evidence type="ECO:0000256" key="6">
    <source>
        <dbReference type="ARBA" id="ARBA00022840"/>
    </source>
</evidence>
<comment type="catalytic activity">
    <reaction evidence="8">
        <text>L-seryl-[protein] + ATP = O-phospho-L-seryl-[protein] + ADP + H(+)</text>
        <dbReference type="Rhea" id="RHEA:17989"/>
        <dbReference type="Rhea" id="RHEA-COMP:9863"/>
        <dbReference type="Rhea" id="RHEA-COMP:11604"/>
        <dbReference type="ChEBI" id="CHEBI:15378"/>
        <dbReference type="ChEBI" id="CHEBI:29999"/>
        <dbReference type="ChEBI" id="CHEBI:30616"/>
        <dbReference type="ChEBI" id="CHEBI:83421"/>
        <dbReference type="ChEBI" id="CHEBI:456216"/>
        <dbReference type="EC" id="2.7.11.1"/>
    </reaction>
</comment>
<evidence type="ECO:0000256" key="7">
    <source>
        <dbReference type="ARBA" id="ARBA00047899"/>
    </source>
</evidence>
<keyword evidence="6 9" id="KW-0067">ATP-binding</keyword>
<dbReference type="FunFam" id="3.30.200.20:FF:000035">
    <property type="entry name" value="Serine/threonine protein kinase Stk1"/>
    <property type="match status" value="1"/>
</dbReference>
<feature type="binding site" evidence="9">
    <location>
        <position position="38"/>
    </location>
    <ligand>
        <name>ATP</name>
        <dbReference type="ChEBI" id="CHEBI:30616"/>
    </ligand>
</feature>
<feature type="domain" description="Protein kinase" evidence="12">
    <location>
        <begin position="9"/>
        <end position="266"/>
    </location>
</feature>
<dbReference type="SMART" id="SM00220">
    <property type="entry name" value="S_TKc"/>
    <property type="match status" value="1"/>
</dbReference>
<organism evidence="14 15">
    <name type="scientific">Aminipila butyrica</name>
    <dbReference type="NCBI Taxonomy" id="433296"/>
    <lineage>
        <taxon>Bacteria</taxon>
        <taxon>Bacillati</taxon>
        <taxon>Bacillota</taxon>
        <taxon>Clostridia</taxon>
        <taxon>Peptostreptococcales</taxon>
        <taxon>Anaerovoracaceae</taxon>
        <taxon>Aminipila</taxon>
    </lineage>
</organism>
<dbReference type="PROSITE" id="PS00108">
    <property type="entry name" value="PROTEIN_KINASE_ST"/>
    <property type="match status" value="1"/>
</dbReference>
<dbReference type="InterPro" id="IPR017441">
    <property type="entry name" value="Protein_kinase_ATP_BS"/>
</dbReference>
<evidence type="ECO:0000256" key="8">
    <source>
        <dbReference type="ARBA" id="ARBA00048679"/>
    </source>
</evidence>
<dbReference type="InterPro" id="IPR005543">
    <property type="entry name" value="PASTA_dom"/>
</dbReference>
<dbReference type="PROSITE" id="PS50011">
    <property type="entry name" value="PROTEIN_KINASE_DOM"/>
    <property type="match status" value="1"/>
</dbReference>
<dbReference type="InterPro" id="IPR011009">
    <property type="entry name" value="Kinase-like_dom_sf"/>
</dbReference>
<protein>
    <recommendedName>
        <fullName evidence="1">non-specific serine/threonine protein kinase</fullName>
        <ecNumber evidence="1">2.7.11.1</ecNumber>
    </recommendedName>
</protein>
<evidence type="ECO:0000256" key="1">
    <source>
        <dbReference type="ARBA" id="ARBA00012513"/>
    </source>
</evidence>
<dbReference type="PANTHER" id="PTHR43289:SF34">
    <property type="entry name" value="SERINE_THREONINE-PROTEIN KINASE YBDM-RELATED"/>
    <property type="match status" value="1"/>
</dbReference>
<evidence type="ECO:0000313" key="14">
    <source>
        <dbReference type="EMBL" id="QIB69954.1"/>
    </source>
</evidence>
<dbReference type="Proteomes" id="UP000466848">
    <property type="component" value="Chromosome"/>
</dbReference>
<keyword evidence="5 14" id="KW-0418">Kinase</keyword>
<gene>
    <name evidence="14" type="primary">pknB</name>
    <name evidence="14" type="ORF">Ami103574_11750</name>
</gene>
<feature type="domain" description="PASTA" evidence="13">
    <location>
        <begin position="359"/>
        <end position="427"/>
    </location>
</feature>
<evidence type="ECO:0000259" key="13">
    <source>
        <dbReference type="PROSITE" id="PS51178"/>
    </source>
</evidence>
<dbReference type="SUPFAM" id="SSF56112">
    <property type="entry name" value="Protein kinase-like (PK-like)"/>
    <property type="match status" value="1"/>
</dbReference>
<evidence type="ECO:0000256" key="4">
    <source>
        <dbReference type="ARBA" id="ARBA00022741"/>
    </source>
</evidence>
<dbReference type="SUPFAM" id="SSF54184">
    <property type="entry name" value="Penicillin-binding protein 2x (pbp-2x), c-terminal domain"/>
    <property type="match status" value="1"/>
</dbReference>
<evidence type="ECO:0000313" key="15">
    <source>
        <dbReference type="Proteomes" id="UP000466848"/>
    </source>
</evidence>
<dbReference type="PANTHER" id="PTHR43289">
    <property type="entry name" value="MITOGEN-ACTIVATED PROTEIN KINASE KINASE KINASE 20-RELATED"/>
    <property type="match status" value="1"/>
</dbReference>
<evidence type="ECO:0000256" key="9">
    <source>
        <dbReference type="PROSITE-ProRule" id="PRU10141"/>
    </source>
</evidence>
<reference evidence="14 15" key="1">
    <citation type="submission" date="2020-02" db="EMBL/GenBank/DDBJ databases">
        <authorList>
            <person name="Kim Y.B."/>
            <person name="Roh S.W."/>
        </authorList>
    </citation>
    <scope>NUCLEOTIDE SEQUENCE [LARGE SCALE GENOMIC DNA]</scope>
    <source>
        <strain evidence="14 15">DSM 103574</strain>
    </source>
</reference>
<comment type="catalytic activity">
    <reaction evidence="7">
        <text>L-threonyl-[protein] + ATP = O-phospho-L-threonyl-[protein] + ADP + H(+)</text>
        <dbReference type="Rhea" id="RHEA:46608"/>
        <dbReference type="Rhea" id="RHEA-COMP:11060"/>
        <dbReference type="Rhea" id="RHEA-COMP:11605"/>
        <dbReference type="ChEBI" id="CHEBI:15378"/>
        <dbReference type="ChEBI" id="CHEBI:30013"/>
        <dbReference type="ChEBI" id="CHEBI:30616"/>
        <dbReference type="ChEBI" id="CHEBI:61977"/>
        <dbReference type="ChEBI" id="CHEBI:456216"/>
        <dbReference type="EC" id="2.7.11.1"/>
    </reaction>
</comment>
<dbReference type="SMART" id="SM00740">
    <property type="entry name" value="PASTA"/>
    <property type="match status" value="3"/>
</dbReference>
<dbReference type="EC" id="2.7.11.1" evidence="1"/>
<accession>A0A858BZ24</accession>
<keyword evidence="2" id="KW-0723">Serine/threonine-protein kinase</keyword>
<keyword evidence="15" id="KW-1185">Reference proteome</keyword>
<keyword evidence="11" id="KW-1133">Transmembrane helix</keyword>
<dbReference type="EMBL" id="CP048649">
    <property type="protein sequence ID" value="QIB69954.1"/>
    <property type="molecule type" value="Genomic_DNA"/>
</dbReference>
<dbReference type="GO" id="GO:0005524">
    <property type="term" value="F:ATP binding"/>
    <property type="evidence" value="ECO:0007669"/>
    <property type="project" value="UniProtKB-UniRule"/>
</dbReference>
<dbReference type="NCBIfam" id="NF033483">
    <property type="entry name" value="PknB_PASTA_kin"/>
    <property type="match status" value="1"/>
</dbReference>
<evidence type="ECO:0000256" key="3">
    <source>
        <dbReference type="ARBA" id="ARBA00022679"/>
    </source>
</evidence>
<sequence length="649" mass="69878">MSRVLAGRYELLEQIGEGGMAVVYKSRDKLLNRYVAIKILKPEFIKDLKLVENFKKESQAAASLVHSNIVGVYDVGREGNINYIVMELVEGKILSDIIKDEGPLDYKRAIDIGQQIAAGLSCAHKNHIIHKDVKPHNVLVTKDGVAKITDFGIAKFVDNATIVGNADTVMGSVHYFSPEQARGGYVDEKSDIYSLGIVMYEMITGKVPFDGDNPVTVALMHMNNDILPPSQVVSGVPPILEQIIMKATDKIQVNRFKSADEMMEALKNVDLISSIVGNSVYLGSRSGEGSRAYGNSEPEEEPGTVPIEGSTGKVDKKDKNKGGKKKVRLNKVKVTAIVVALICAIPVSGLIYHLVSNWGANGEITVPDLAGKTVAEAKEELDALGLTLEEGDTVYDSEYDEGQIVSQNPDADSKVKKGKVVVVSISKGAKEGTVPNIVGKSYEDAVYLIKKYGYEVGDVTIGESDMPKDTVISQTPEAEDEAKPGKSIDFVVSGGESDTVAMPKLLGLTLEKAKEELKAVGLTLGETSEGTSEAYGQGQIMWQQIAAGETVDKGEAINVKVSTGTEVSGPKSVALDVDFSNAKNLVFFLTVTVSDESGTRNIFTREQRLKEQGSEVISLSGTGQGTVTVLFDNDVEMKKNVNFNTGEID</sequence>
<feature type="region of interest" description="Disordered" evidence="10">
    <location>
        <begin position="287"/>
        <end position="322"/>
    </location>
</feature>
<dbReference type="Pfam" id="PF00069">
    <property type="entry name" value="Pkinase"/>
    <property type="match status" value="1"/>
</dbReference>
<name>A0A858BZ24_9FIRM</name>
<keyword evidence="3" id="KW-0808">Transferase</keyword>
<dbReference type="PROSITE" id="PS51178">
    <property type="entry name" value="PASTA"/>
    <property type="match status" value="3"/>
</dbReference>
<evidence type="ECO:0000256" key="10">
    <source>
        <dbReference type="SAM" id="MobiDB-lite"/>
    </source>
</evidence>
<evidence type="ECO:0000256" key="2">
    <source>
        <dbReference type="ARBA" id="ARBA00022527"/>
    </source>
</evidence>
<dbReference type="CDD" id="cd14014">
    <property type="entry name" value="STKc_PknB_like"/>
    <property type="match status" value="1"/>
</dbReference>
<feature type="domain" description="PASTA" evidence="13">
    <location>
        <begin position="428"/>
        <end position="494"/>
    </location>
</feature>
<dbReference type="AlphaFoldDB" id="A0A858BZ24"/>
<feature type="transmembrane region" description="Helical" evidence="11">
    <location>
        <begin position="334"/>
        <end position="355"/>
    </location>
</feature>
<dbReference type="Gene3D" id="3.30.10.20">
    <property type="match status" value="3"/>
</dbReference>
<dbReference type="CDD" id="cd06577">
    <property type="entry name" value="PASTA_pknB"/>
    <property type="match status" value="3"/>
</dbReference>
<evidence type="ECO:0000259" key="12">
    <source>
        <dbReference type="PROSITE" id="PS50011"/>
    </source>
</evidence>
<dbReference type="Gene3D" id="3.30.200.20">
    <property type="entry name" value="Phosphorylase Kinase, domain 1"/>
    <property type="match status" value="1"/>
</dbReference>
<keyword evidence="4 9" id="KW-0547">Nucleotide-binding</keyword>
<dbReference type="InterPro" id="IPR000719">
    <property type="entry name" value="Prot_kinase_dom"/>
</dbReference>
<evidence type="ECO:0000256" key="11">
    <source>
        <dbReference type="SAM" id="Phobius"/>
    </source>
</evidence>
<dbReference type="Gene3D" id="1.10.510.10">
    <property type="entry name" value="Transferase(Phosphotransferase) domain 1"/>
    <property type="match status" value="1"/>
</dbReference>
<feature type="domain" description="PASTA" evidence="13">
    <location>
        <begin position="496"/>
        <end position="563"/>
    </location>
</feature>
<keyword evidence="11" id="KW-0472">Membrane</keyword>
<dbReference type="Pfam" id="PF03793">
    <property type="entry name" value="PASTA"/>
    <property type="match status" value="3"/>
</dbReference>
<dbReference type="FunFam" id="1.10.510.10:FF:000021">
    <property type="entry name" value="Serine/threonine protein kinase"/>
    <property type="match status" value="1"/>
</dbReference>
<dbReference type="PROSITE" id="PS00107">
    <property type="entry name" value="PROTEIN_KINASE_ATP"/>
    <property type="match status" value="1"/>
</dbReference>
<dbReference type="KEGG" id="abut:Ami103574_11750"/>
<keyword evidence="11" id="KW-0812">Transmembrane</keyword>
<proteinExistence type="predicted"/>
<evidence type="ECO:0000256" key="5">
    <source>
        <dbReference type="ARBA" id="ARBA00022777"/>
    </source>
</evidence>
<dbReference type="InterPro" id="IPR008271">
    <property type="entry name" value="Ser/Thr_kinase_AS"/>
</dbReference>